<evidence type="ECO:0000256" key="3">
    <source>
        <dbReference type="RuleBase" id="RU003560"/>
    </source>
</evidence>
<dbReference type="RefSeq" id="WP_069639731.1">
    <property type="nucleotide sequence ID" value="NZ_JAFBEZ010000009.1"/>
</dbReference>
<dbReference type="Proteomes" id="UP000094469">
    <property type="component" value="Unassembled WGS sequence"/>
</dbReference>
<keyword evidence="5" id="KW-1185">Reference proteome</keyword>
<dbReference type="GO" id="GO:0008483">
    <property type="term" value="F:transaminase activity"/>
    <property type="evidence" value="ECO:0007669"/>
    <property type="project" value="InterPro"/>
</dbReference>
<dbReference type="Pfam" id="PF00202">
    <property type="entry name" value="Aminotran_3"/>
    <property type="match status" value="1"/>
</dbReference>
<protein>
    <recommendedName>
        <fullName evidence="6">Glutamate-1-semialdehyde 2,1-aminomutase</fullName>
    </recommendedName>
</protein>
<dbReference type="Gene3D" id="3.90.1150.10">
    <property type="entry name" value="Aspartate Aminotransferase, domain 1"/>
    <property type="match status" value="1"/>
</dbReference>
<dbReference type="SUPFAM" id="SSF53383">
    <property type="entry name" value="PLP-dependent transferases"/>
    <property type="match status" value="1"/>
</dbReference>
<reference evidence="5" key="1">
    <citation type="submission" date="2016-09" db="EMBL/GenBank/DDBJ databases">
        <authorList>
            <person name="Gulvik C.A."/>
        </authorList>
    </citation>
    <scope>NUCLEOTIDE SEQUENCE [LARGE SCALE GENOMIC DNA]</scope>
    <source>
        <strain evidence="5">LMG 26676</strain>
    </source>
</reference>
<comment type="caution">
    <text evidence="4">The sequence shown here is derived from an EMBL/GenBank/DDBJ whole genome shotgun (WGS) entry which is preliminary data.</text>
</comment>
<proteinExistence type="inferred from homology"/>
<dbReference type="InterPro" id="IPR005814">
    <property type="entry name" value="Aminotrans_3"/>
</dbReference>
<dbReference type="GO" id="GO:0030170">
    <property type="term" value="F:pyridoxal phosphate binding"/>
    <property type="evidence" value="ECO:0007669"/>
    <property type="project" value="InterPro"/>
</dbReference>
<keyword evidence="2 3" id="KW-0663">Pyridoxal phosphate</keyword>
<sequence length="415" mass="47173">MEFTKSIKEYYAAQSLIVGGVKKMNKLGPIEKFPIYFSRAKGSIVWDIDGNEYVDFISGKGAIILGYANDEVNSQVVNQINMSNFMPLSNPIQNELARIINEKIPCAERVRLFRTGSCAASALIRLARAYTKKEIILTSGYHGWHDTFTGVRNGVLTENSNYTLDFQYNVNLLEKLLVKYSGSVAAIFITPELCFFGKEFYEECFHLSRKYNTLFLFDEIKTGFRTSLEGFQSKIGIIPDAATFSKAMGNGYAISAVAGFDKLMFAEEETHLSGTFDTEASSIRASISTIELLEKYNVASYIENLGRYFAEELDKLFLKKKFPAKCFYKDASAFHIIFETEDLGNEFYGESINRGILFYCFNNVNLNYSHKKHQIDDVLNKLVNVIDVLTFDKGLLTESAYKNYLIKNRFVSEYE</sequence>
<evidence type="ECO:0008006" key="6">
    <source>
        <dbReference type="Google" id="ProtNLM"/>
    </source>
</evidence>
<dbReference type="PANTHER" id="PTHR43713">
    <property type="entry name" value="GLUTAMATE-1-SEMIALDEHYDE 2,1-AMINOMUTASE"/>
    <property type="match status" value="1"/>
</dbReference>
<evidence type="ECO:0000313" key="4">
    <source>
        <dbReference type="EMBL" id="OEG22868.1"/>
    </source>
</evidence>
<name>A0A1E5HD47_9ENTE</name>
<dbReference type="STRING" id="1131292.BCR24_14700"/>
<dbReference type="InterPro" id="IPR015421">
    <property type="entry name" value="PyrdxlP-dep_Trfase_major"/>
</dbReference>
<dbReference type="AlphaFoldDB" id="A0A1E5HD47"/>
<dbReference type="EMBL" id="MIKC01000011">
    <property type="protein sequence ID" value="OEG22868.1"/>
    <property type="molecule type" value="Genomic_DNA"/>
</dbReference>
<dbReference type="InterPro" id="IPR049704">
    <property type="entry name" value="Aminotrans_3_PPA_site"/>
</dbReference>
<dbReference type="OrthoDB" id="9807885at2"/>
<evidence type="ECO:0000256" key="2">
    <source>
        <dbReference type="ARBA" id="ARBA00022898"/>
    </source>
</evidence>
<gene>
    <name evidence="4" type="ORF">BCR24_14700</name>
</gene>
<dbReference type="PROSITE" id="PS00600">
    <property type="entry name" value="AA_TRANSFER_CLASS_3"/>
    <property type="match status" value="1"/>
</dbReference>
<evidence type="ECO:0000256" key="1">
    <source>
        <dbReference type="ARBA" id="ARBA00001933"/>
    </source>
</evidence>
<comment type="similarity">
    <text evidence="3">Belongs to the class-III pyridoxal-phosphate-dependent aminotransferase family.</text>
</comment>
<dbReference type="InterPro" id="IPR015424">
    <property type="entry name" value="PyrdxlP-dep_Trfase"/>
</dbReference>
<dbReference type="Gene3D" id="3.40.640.10">
    <property type="entry name" value="Type I PLP-dependent aspartate aminotransferase-like (Major domain)"/>
    <property type="match status" value="1"/>
</dbReference>
<dbReference type="InterPro" id="IPR015422">
    <property type="entry name" value="PyrdxlP-dep_Trfase_small"/>
</dbReference>
<evidence type="ECO:0000313" key="5">
    <source>
        <dbReference type="Proteomes" id="UP000094469"/>
    </source>
</evidence>
<dbReference type="PANTHER" id="PTHR43713:SF3">
    <property type="entry name" value="GLUTAMATE-1-SEMIALDEHYDE 2,1-AMINOMUTASE 1, CHLOROPLASTIC-RELATED"/>
    <property type="match status" value="1"/>
</dbReference>
<accession>A0A1E5HD47</accession>
<organism evidence="4 5">
    <name type="scientific">Enterococcus ureilyticus</name>
    <dbReference type="NCBI Taxonomy" id="1131292"/>
    <lineage>
        <taxon>Bacteria</taxon>
        <taxon>Bacillati</taxon>
        <taxon>Bacillota</taxon>
        <taxon>Bacilli</taxon>
        <taxon>Lactobacillales</taxon>
        <taxon>Enterococcaceae</taxon>
        <taxon>Enterococcus</taxon>
    </lineage>
</organism>
<comment type="cofactor">
    <cofactor evidence="1">
        <name>pyridoxal 5'-phosphate</name>
        <dbReference type="ChEBI" id="CHEBI:597326"/>
    </cofactor>
</comment>